<dbReference type="AlphaFoldDB" id="A0A7J6V8U6"/>
<feature type="chain" id="PRO_5029826925" evidence="1">
    <location>
        <begin position="32"/>
        <end position="84"/>
    </location>
</feature>
<proteinExistence type="predicted"/>
<sequence length="84" mass="9432">MKIKLYSVWHPYLSHFKLVVVLLLLTSEVQTKLSLGTSTNPPPESSKALSFPRRPGFGTVGTKCVVKANHFLVKLADKDLHHYD</sequence>
<evidence type="ECO:0000256" key="1">
    <source>
        <dbReference type="SAM" id="SignalP"/>
    </source>
</evidence>
<keyword evidence="1" id="KW-0732">Signal</keyword>
<dbReference type="Proteomes" id="UP000554482">
    <property type="component" value="Unassembled WGS sequence"/>
</dbReference>
<protein>
    <submittedName>
        <fullName evidence="2">Argonaute family protein</fullName>
    </submittedName>
</protein>
<name>A0A7J6V8U6_THATH</name>
<accession>A0A7J6V8U6</accession>
<gene>
    <name evidence="2" type="ORF">FRX31_028937</name>
</gene>
<keyword evidence="3" id="KW-1185">Reference proteome</keyword>
<dbReference type="OrthoDB" id="1938994at2759"/>
<dbReference type="EMBL" id="JABWDY010036151">
    <property type="protein sequence ID" value="KAF5181476.1"/>
    <property type="molecule type" value="Genomic_DNA"/>
</dbReference>
<evidence type="ECO:0000313" key="3">
    <source>
        <dbReference type="Proteomes" id="UP000554482"/>
    </source>
</evidence>
<organism evidence="2 3">
    <name type="scientific">Thalictrum thalictroides</name>
    <name type="common">Rue-anemone</name>
    <name type="synonym">Anemone thalictroides</name>
    <dbReference type="NCBI Taxonomy" id="46969"/>
    <lineage>
        <taxon>Eukaryota</taxon>
        <taxon>Viridiplantae</taxon>
        <taxon>Streptophyta</taxon>
        <taxon>Embryophyta</taxon>
        <taxon>Tracheophyta</taxon>
        <taxon>Spermatophyta</taxon>
        <taxon>Magnoliopsida</taxon>
        <taxon>Ranunculales</taxon>
        <taxon>Ranunculaceae</taxon>
        <taxon>Thalictroideae</taxon>
        <taxon>Thalictrum</taxon>
    </lineage>
</organism>
<comment type="caution">
    <text evidence="2">The sequence shown here is derived from an EMBL/GenBank/DDBJ whole genome shotgun (WGS) entry which is preliminary data.</text>
</comment>
<reference evidence="2 3" key="1">
    <citation type="submission" date="2020-06" db="EMBL/GenBank/DDBJ databases">
        <title>Transcriptomic and genomic resources for Thalictrum thalictroides and T. hernandezii: Facilitating candidate gene discovery in an emerging model plant lineage.</title>
        <authorList>
            <person name="Arias T."/>
            <person name="Riano-Pachon D.M."/>
            <person name="Di Stilio V.S."/>
        </authorList>
    </citation>
    <scope>NUCLEOTIDE SEQUENCE [LARGE SCALE GENOMIC DNA]</scope>
    <source>
        <strain evidence="3">cv. WT478/WT964</strain>
        <tissue evidence="2">Leaves</tissue>
    </source>
</reference>
<evidence type="ECO:0000313" key="2">
    <source>
        <dbReference type="EMBL" id="KAF5181476.1"/>
    </source>
</evidence>
<feature type="non-terminal residue" evidence="2">
    <location>
        <position position="84"/>
    </location>
</feature>
<feature type="signal peptide" evidence="1">
    <location>
        <begin position="1"/>
        <end position="31"/>
    </location>
</feature>